<protein>
    <submittedName>
        <fullName evidence="1">Uncharacterized protein</fullName>
    </submittedName>
</protein>
<accession>A0A8H3N497</accession>
<sequence length="135" mass="15021">MRPTPSNEQEHPLLCLAFSKLIGLTTGAENGPQDEDICRGEWSDCLNVVKNGRYLCPDLGMTFRKQFDSTIEVQKCGVDEGEMCVAQFGCESLVMGRQCGGRRSLVGNGEYFPLEDLRFICQFLGKGRGWLSKGF</sequence>
<proteinExistence type="predicted"/>
<reference evidence="1 2" key="1">
    <citation type="submission" date="2020-01" db="EMBL/GenBank/DDBJ databases">
        <title>Draft genome sequence of Aspergillus udagawae IFM 46972.</title>
        <authorList>
            <person name="Takahashi H."/>
            <person name="Yaguchi T."/>
        </authorList>
    </citation>
    <scope>NUCLEOTIDE SEQUENCE [LARGE SCALE GENOMIC DNA]</scope>
    <source>
        <strain evidence="1 2">IFM 46972</strain>
    </source>
</reference>
<gene>
    <name evidence="1" type="ORF">IFM46972_01201</name>
</gene>
<comment type="caution">
    <text evidence="1">The sequence shown here is derived from an EMBL/GenBank/DDBJ whole genome shotgun (WGS) entry which is preliminary data.</text>
</comment>
<name>A0A8H3N497_9EURO</name>
<evidence type="ECO:0000313" key="2">
    <source>
        <dbReference type="Proteomes" id="UP000465221"/>
    </source>
</evidence>
<evidence type="ECO:0000313" key="1">
    <source>
        <dbReference type="EMBL" id="GFF24845.1"/>
    </source>
</evidence>
<organism evidence="1 2">
    <name type="scientific">Aspergillus udagawae</name>
    <dbReference type="NCBI Taxonomy" id="91492"/>
    <lineage>
        <taxon>Eukaryota</taxon>
        <taxon>Fungi</taxon>
        <taxon>Dikarya</taxon>
        <taxon>Ascomycota</taxon>
        <taxon>Pezizomycotina</taxon>
        <taxon>Eurotiomycetes</taxon>
        <taxon>Eurotiomycetidae</taxon>
        <taxon>Eurotiales</taxon>
        <taxon>Aspergillaceae</taxon>
        <taxon>Aspergillus</taxon>
        <taxon>Aspergillus subgen. Fumigati</taxon>
    </lineage>
</organism>
<dbReference type="EMBL" id="BLKC01000005">
    <property type="protein sequence ID" value="GFF24845.1"/>
    <property type="molecule type" value="Genomic_DNA"/>
</dbReference>
<dbReference type="AlphaFoldDB" id="A0A8H3N497"/>
<dbReference type="Proteomes" id="UP000465221">
    <property type="component" value="Unassembled WGS sequence"/>
</dbReference>